<keyword evidence="8" id="KW-1185">Reference proteome</keyword>
<evidence type="ECO:0000256" key="5">
    <source>
        <dbReference type="ARBA" id="ARBA00023136"/>
    </source>
</evidence>
<dbReference type="InterPro" id="IPR051461">
    <property type="entry name" value="UPF0750_membrane"/>
</dbReference>
<dbReference type="STRING" id="930146.SAMN05192533_103187"/>
<feature type="transmembrane region" description="Helical" evidence="6">
    <location>
        <begin position="44"/>
        <end position="65"/>
    </location>
</feature>
<keyword evidence="2" id="KW-1003">Cell membrane</keyword>
<reference evidence="7" key="1">
    <citation type="submission" date="2016-10" db="EMBL/GenBank/DDBJ databases">
        <authorList>
            <person name="de Groot N.N."/>
        </authorList>
    </citation>
    <scope>NUCLEOTIDE SEQUENCE [LARGE SCALE GENOMIC DNA]</scope>
    <source>
        <strain evidence="7">B48</strain>
    </source>
</reference>
<evidence type="ECO:0000313" key="8">
    <source>
        <dbReference type="Proteomes" id="UP000198553"/>
    </source>
</evidence>
<accession>A0A1H7Z011</accession>
<keyword evidence="5 6" id="KW-0472">Membrane</keyword>
<dbReference type="GO" id="GO:0005886">
    <property type="term" value="C:plasma membrane"/>
    <property type="evidence" value="ECO:0007669"/>
    <property type="project" value="UniProtKB-SubCell"/>
</dbReference>
<organism evidence="7 8">
    <name type="scientific">Mesobacillus persicus</name>
    <dbReference type="NCBI Taxonomy" id="930146"/>
    <lineage>
        <taxon>Bacteria</taxon>
        <taxon>Bacillati</taxon>
        <taxon>Bacillota</taxon>
        <taxon>Bacilli</taxon>
        <taxon>Bacillales</taxon>
        <taxon>Bacillaceae</taxon>
        <taxon>Mesobacillus</taxon>
    </lineage>
</organism>
<evidence type="ECO:0000256" key="3">
    <source>
        <dbReference type="ARBA" id="ARBA00022692"/>
    </source>
</evidence>
<evidence type="ECO:0000313" key="7">
    <source>
        <dbReference type="EMBL" id="SEM50928.1"/>
    </source>
</evidence>
<proteinExistence type="predicted"/>
<dbReference type="Proteomes" id="UP000198553">
    <property type="component" value="Unassembled WGS sequence"/>
</dbReference>
<feature type="transmembrane region" description="Helical" evidence="6">
    <location>
        <begin position="7"/>
        <end position="24"/>
    </location>
</feature>
<comment type="subcellular location">
    <subcellularLocation>
        <location evidence="1">Cell membrane</location>
        <topology evidence="1">Multi-pass membrane protein</topology>
    </subcellularLocation>
</comment>
<dbReference type="PANTHER" id="PTHR33545:SF5">
    <property type="entry name" value="UPF0750 MEMBRANE PROTEIN YITT"/>
    <property type="match status" value="1"/>
</dbReference>
<keyword evidence="4 6" id="KW-1133">Transmembrane helix</keyword>
<dbReference type="InterPro" id="IPR003740">
    <property type="entry name" value="YitT"/>
</dbReference>
<evidence type="ECO:0000256" key="2">
    <source>
        <dbReference type="ARBA" id="ARBA00022475"/>
    </source>
</evidence>
<sequence length="211" mass="23121">MQMIQKWAWILFSCLCVAIGVQFLTSSNLVIGGTAGLGIVLQHLTGVSFGILFFTINLPFYFMALSQLGLAFTIRSFISVSIMSAMSDTLALMFTFELPHPLLGAIIGGAIIGIGLIFLFKEGSSLGGFNMLCIFLDKRYGINPGKTMFLTDILIVASASIVFGIVQVLYSAIAIFMMTSILGRYHKRAPIERHNKVEPDEYEQKETVSSL</sequence>
<feature type="transmembrane region" description="Helical" evidence="6">
    <location>
        <begin position="102"/>
        <end position="120"/>
    </location>
</feature>
<name>A0A1H7Z011_9BACI</name>
<protein>
    <submittedName>
        <fullName evidence="7">Uncharacterized 5xTM membrane BCR, YitT family COG1284</fullName>
    </submittedName>
</protein>
<dbReference type="EMBL" id="FOBW01000003">
    <property type="protein sequence ID" value="SEM50928.1"/>
    <property type="molecule type" value="Genomic_DNA"/>
</dbReference>
<dbReference type="AlphaFoldDB" id="A0A1H7Z011"/>
<evidence type="ECO:0000256" key="4">
    <source>
        <dbReference type="ARBA" id="ARBA00022989"/>
    </source>
</evidence>
<dbReference type="PANTHER" id="PTHR33545">
    <property type="entry name" value="UPF0750 MEMBRANE PROTEIN YITT-RELATED"/>
    <property type="match status" value="1"/>
</dbReference>
<evidence type="ECO:0000256" key="1">
    <source>
        <dbReference type="ARBA" id="ARBA00004651"/>
    </source>
</evidence>
<dbReference type="RefSeq" id="WP_090742291.1">
    <property type="nucleotide sequence ID" value="NZ_FOBW01000003.1"/>
</dbReference>
<dbReference type="Pfam" id="PF02588">
    <property type="entry name" value="YitT_membrane"/>
    <property type="match status" value="1"/>
</dbReference>
<evidence type="ECO:0000256" key="6">
    <source>
        <dbReference type="SAM" id="Phobius"/>
    </source>
</evidence>
<keyword evidence="3 6" id="KW-0812">Transmembrane</keyword>
<dbReference type="OrthoDB" id="1523490at2"/>
<gene>
    <name evidence="7" type="ORF">SAMN05192533_103187</name>
</gene>